<dbReference type="KEGG" id="vrm:44547418_00175"/>
<evidence type="ECO:0000313" key="2">
    <source>
        <dbReference type="Proteomes" id="UP000214973"/>
    </source>
</evidence>
<keyword evidence="2" id="KW-1185">Reference proteome</keyword>
<sequence length="117" mass="13991">MNDIKIELIEKFDRWYEFSIYMRAGDFSGKTNFGIMFSDYEKLICDIEKMYMELEGEFLINYEDSDDYVKARFKKYGHLEISAQLGGSWNENFVRLLMHTDQTMLGIILQQLKQLSR</sequence>
<name>A0A239YAW3_9FIRM</name>
<reference evidence="1 2" key="1">
    <citation type="submission" date="2017-06" db="EMBL/GenBank/DDBJ databases">
        <authorList>
            <consortium name="Pathogen Informatics"/>
        </authorList>
    </citation>
    <scope>NUCLEOTIDE SEQUENCE [LARGE SCALE GENOMIC DNA]</scope>
    <source>
        <strain evidence="1 2">NCTC12018</strain>
    </source>
</reference>
<organism evidence="1 2">
    <name type="scientific">Veillonella rodentium</name>
    <dbReference type="NCBI Taxonomy" id="248315"/>
    <lineage>
        <taxon>Bacteria</taxon>
        <taxon>Bacillati</taxon>
        <taxon>Bacillota</taxon>
        <taxon>Negativicutes</taxon>
        <taxon>Veillonellales</taxon>
        <taxon>Veillonellaceae</taxon>
        <taxon>Veillonella</taxon>
    </lineage>
</organism>
<proteinExistence type="predicted"/>
<dbReference type="RefSeq" id="WP_095064904.1">
    <property type="nucleotide sequence ID" value="NZ_LT906470.1"/>
</dbReference>
<accession>A0A239YAW3</accession>
<dbReference type="Pfam" id="PF24716">
    <property type="entry name" value="WapI"/>
    <property type="match status" value="1"/>
</dbReference>
<dbReference type="EMBL" id="LT906470">
    <property type="protein sequence ID" value="SNV55523.1"/>
    <property type="molecule type" value="Genomic_DNA"/>
</dbReference>
<evidence type="ECO:0000313" key="1">
    <source>
        <dbReference type="EMBL" id="SNV55523.1"/>
    </source>
</evidence>
<dbReference type="InterPro" id="IPR056510">
    <property type="entry name" value="WapI"/>
</dbReference>
<protein>
    <submittedName>
        <fullName evidence="1">Uncharacterized protein</fullName>
    </submittedName>
</protein>
<gene>
    <name evidence="1" type="ORF">SAMEA44547418_00175</name>
</gene>
<dbReference type="AlphaFoldDB" id="A0A239YAW3"/>
<dbReference type="Proteomes" id="UP000214973">
    <property type="component" value="Chromosome 1"/>
</dbReference>